<evidence type="ECO:0000256" key="2">
    <source>
        <dbReference type="ARBA" id="ARBA00009695"/>
    </source>
</evidence>
<protein>
    <recommendedName>
        <fullName evidence="3 5">Regulatory protein RecX</fullName>
    </recommendedName>
</protein>
<evidence type="ECO:0000259" key="6">
    <source>
        <dbReference type="Pfam" id="PF02631"/>
    </source>
</evidence>
<dbReference type="InterPro" id="IPR003783">
    <property type="entry name" value="Regulatory_RecX"/>
</dbReference>
<keyword evidence="9" id="KW-1185">Reference proteome</keyword>
<dbReference type="PANTHER" id="PTHR33602:SF1">
    <property type="entry name" value="REGULATORY PROTEIN RECX FAMILY PROTEIN"/>
    <property type="match status" value="1"/>
</dbReference>
<sequence>MKRDATIEQLRQALAEYRPGTLFDQAAEEAKAEVRRRALLLLDARARSRHELRGRLLDLEFEASVVDDVLGDLAGVGLLDDAAFATEWVRQRHARRGKSARVLDRELQDKGVDAATRADALAQIDAADEEAMARALAEKKATALREVPSDRAASDKELRRIVGVLARRGFPQGMSLRIAREALDERVAQLG</sequence>
<dbReference type="HAMAP" id="MF_01114">
    <property type="entry name" value="RecX"/>
    <property type="match status" value="1"/>
</dbReference>
<comment type="caution">
    <text evidence="8">The sequence shown here is derived from an EMBL/GenBank/DDBJ whole genome shotgun (WGS) entry which is preliminary data.</text>
</comment>
<keyword evidence="4 5" id="KW-0963">Cytoplasm</keyword>
<dbReference type="Proteomes" id="UP001596244">
    <property type="component" value="Unassembled WGS sequence"/>
</dbReference>
<dbReference type="Pfam" id="PF02631">
    <property type="entry name" value="RecX_HTH2"/>
    <property type="match status" value="1"/>
</dbReference>
<evidence type="ECO:0000256" key="1">
    <source>
        <dbReference type="ARBA" id="ARBA00004496"/>
    </source>
</evidence>
<reference evidence="9" key="1">
    <citation type="journal article" date="2019" name="Int. J. Syst. Evol. Microbiol.">
        <title>The Global Catalogue of Microorganisms (GCM) 10K type strain sequencing project: providing services to taxonomists for standard genome sequencing and annotation.</title>
        <authorList>
            <consortium name="The Broad Institute Genomics Platform"/>
            <consortium name="The Broad Institute Genome Sequencing Center for Infectious Disease"/>
            <person name="Wu L."/>
            <person name="Ma J."/>
        </authorList>
    </citation>
    <scope>NUCLEOTIDE SEQUENCE [LARGE SCALE GENOMIC DNA]</scope>
    <source>
        <strain evidence="9">CCUG 51943</strain>
    </source>
</reference>
<dbReference type="InterPro" id="IPR053926">
    <property type="entry name" value="RecX_HTH_1st"/>
</dbReference>
<dbReference type="EMBL" id="JBHSQE010000001">
    <property type="protein sequence ID" value="MFC6145322.1"/>
    <property type="molecule type" value="Genomic_DNA"/>
</dbReference>
<comment type="similarity">
    <text evidence="2 5">Belongs to the RecX family.</text>
</comment>
<evidence type="ECO:0000256" key="4">
    <source>
        <dbReference type="ARBA" id="ARBA00022490"/>
    </source>
</evidence>
<dbReference type="Gene3D" id="1.10.10.10">
    <property type="entry name" value="Winged helix-like DNA-binding domain superfamily/Winged helix DNA-binding domain"/>
    <property type="match status" value="2"/>
</dbReference>
<evidence type="ECO:0000313" key="9">
    <source>
        <dbReference type="Proteomes" id="UP001596244"/>
    </source>
</evidence>
<dbReference type="NCBIfam" id="NF001059">
    <property type="entry name" value="PRK00117.4-3"/>
    <property type="match status" value="1"/>
</dbReference>
<evidence type="ECO:0000256" key="5">
    <source>
        <dbReference type="HAMAP-Rule" id="MF_01114"/>
    </source>
</evidence>
<feature type="domain" description="RecX first three-helical" evidence="7">
    <location>
        <begin position="35"/>
        <end position="73"/>
    </location>
</feature>
<evidence type="ECO:0000256" key="3">
    <source>
        <dbReference type="ARBA" id="ARBA00018111"/>
    </source>
</evidence>
<feature type="domain" description="RecX second three-helical" evidence="6">
    <location>
        <begin position="80"/>
        <end position="121"/>
    </location>
</feature>
<organism evidence="8 9">
    <name type="scientific">Corynebacterium nasicanis</name>
    <dbReference type="NCBI Taxonomy" id="1448267"/>
    <lineage>
        <taxon>Bacteria</taxon>
        <taxon>Bacillati</taxon>
        <taxon>Actinomycetota</taxon>
        <taxon>Actinomycetes</taxon>
        <taxon>Mycobacteriales</taxon>
        <taxon>Corynebacteriaceae</taxon>
        <taxon>Corynebacterium</taxon>
    </lineage>
</organism>
<dbReference type="Pfam" id="PF21982">
    <property type="entry name" value="RecX_HTH1"/>
    <property type="match status" value="1"/>
</dbReference>
<evidence type="ECO:0000313" key="8">
    <source>
        <dbReference type="EMBL" id="MFC6145322.1"/>
    </source>
</evidence>
<dbReference type="InterPro" id="IPR053924">
    <property type="entry name" value="RecX_HTH_2nd"/>
</dbReference>
<dbReference type="RefSeq" id="WP_376998841.1">
    <property type="nucleotide sequence ID" value="NZ_JBHSQE010000001.1"/>
</dbReference>
<comment type="subcellular location">
    <subcellularLocation>
        <location evidence="1 5">Cytoplasm</location>
    </subcellularLocation>
</comment>
<dbReference type="PANTHER" id="PTHR33602">
    <property type="entry name" value="REGULATORY PROTEIN RECX FAMILY PROTEIN"/>
    <property type="match status" value="1"/>
</dbReference>
<gene>
    <name evidence="5 8" type="primary">recX</name>
    <name evidence="8" type="ORF">ACFPUZ_00675</name>
</gene>
<accession>A0ABW1Q8L2</accession>
<comment type="function">
    <text evidence="5">Modulates RecA activity.</text>
</comment>
<evidence type="ECO:0000259" key="7">
    <source>
        <dbReference type="Pfam" id="PF21982"/>
    </source>
</evidence>
<proteinExistence type="inferred from homology"/>
<dbReference type="InterPro" id="IPR036388">
    <property type="entry name" value="WH-like_DNA-bd_sf"/>
</dbReference>
<name>A0ABW1Q8L2_9CORY</name>